<keyword evidence="2" id="KW-0028">Amino-acid biosynthesis</keyword>
<dbReference type="InterPro" id="IPR022893">
    <property type="entry name" value="Shikimate_DH_fam"/>
</dbReference>
<dbReference type="GO" id="GO:0004764">
    <property type="term" value="F:shikimate 3-dehydrogenase (NADP+) activity"/>
    <property type="evidence" value="ECO:0007669"/>
    <property type="project" value="InterPro"/>
</dbReference>
<dbReference type="PANTHER" id="PTHR21089:SF1">
    <property type="entry name" value="BIFUNCTIONAL 3-DEHYDROQUINATE DEHYDRATASE_SHIKIMATE DEHYDROGENASE, CHLOROPLASTIC"/>
    <property type="match status" value="1"/>
</dbReference>
<comment type="caution">
    <text evidence="4">The sequence shown here is derived from an EMBL/GenBank/DDBJ whole genome shotgun (WGS) entry which is preliminary data.</text>
</comment>
<dbReference type="GO" id="GO:0009423">
    <property type="term" value="P:chorismate biosynthetic process"/>
    <property type="evidence" value="ECO:0007669"/>
    <property type="project" value="TreeGrafter"/>
</dbReference>
<dbReference type="Proteomes" id="UP000037432">
    <property type="component" value="Unassembled WGS sequence"/>
</dbReference>
<keyword evidence="2" id="KW-0057">Aromatic amino acid biosynthesis</keyword>
<dbReference type="PATRIC" id="fig|1938.3.peg.9670"/>
<dbReference type="OrthoDB" id="3609723at2"/>
<dbReference type="SUPFAM" id="SSF51735">
    <property type="entry name" value="NAD(P)-binding Rossmann-fold domains"/>
    <property type="match status" value="1"/>
</dbReference>
<dbReference type="InterPro" id="IPR013708">
    <property type="entry name" value="Shikimate_DH-bd_N"/>
</dbReference>
<dbReference type="SUPFAM" id="SSF53223">
    <property type="entry name" value="Aminoacid dehydrogenase-like, N-terminal domain"/>
    <property type="match status" value="1"/>
</dbReference>
<accession>A0A0J7YWF2</accession>
<evidence type="ECO:0000313" key="4">
    <source>
        <dbReference type="EMBL" id="KMS67849.1"/>
    </source>
</evidence>
<comment type="pathway">
    <text evidence="1">Metabolic intermediate biosynthesis; chorismate biosynthesis; chorismate from D-erythrose 4-phosphate and phosphoenolpyruvate: step 4/7.</text>
</comment>
<dbReference type="Gene3D" id="3.40.50.10860">
    <property type="entry name" value="Leucine Dehydrogenase, chain A, domain 1"/>
    <property type="match status" value="1"/>
</dbReference>
<dbReference type="Gene3D" id="3.40.50.720">
    <property type="entry name" value="NAD(P)-binding Rossmann-like Domain"/>
    <property type="match status" value="1"/>
</dbReference>
<name>A0A0J7YWF2_STRVR</name>
<organism evidence="4 5">
    <name type="scientific">Streptomyces viridochromogenes</name>
    <dbReference type="NCBI Taxonomy" id="1938"/>
    <lineage>
        <taxon>Bacteria</taxon>
        <taxon>Bacillati</taxon>
        <taxon>Actinomycetota</taxon>
        <taxon>Actinomycetes</taxon>
        <taxon>Kitasatosporales</taxon>
        <taxon>Streptomycetaceae</taxon>
        <taxon>Streptomyces</taxon>
    </lineage>
</organism>
<sequence length="278" mass="28815">MPVIGGSTRLYAVLGCPVSQVRAPALLNPLFAELGLDAVLFPVLADPRDLGDIVRGLQRIGNLDGLLVTVPHKRDVCRYADSVSEAVTLSGSANALRREPDGRWSADNFDGAGFVRGLRARGFEPAGRQVTLVGAGGAGSAVAVSLLAAGVARLELCDPDEAALATLVSRLTTHWPGRISGSATPRLAAADLAVNATPLGLSPEDPLPFDVAGLPPGAVVADIIMRPKETALLRAAAEHGHTVHHGSHMLTHQLDLYREFFGLDHAAGQPAAAPAPAN</sequence>
<dbReference type="GO" id="GO:0019632">
    <property type="term" value="P:shikimate metabolic process"/>
    <property type="evidence" value="ECO:0007669"/>
    <property type="project" value="TreeGrafter"/>
</dbReference>
<reference evidence="4 5" key="1">
    <citation type="submission" date="2015-06" db="EMBL/GenBank/DDBJ databases">
        <authorList>
            <person name="Ju K.-S."/>
            <person name="Doroghazi J.R."/>
            <person name="Metcalf W.W."/>
        </authorList>
    </citation>
    <scope>NUCLEOTIDE SEQUENCE [LARGE SCALE GENOMIC DNA]</scope>
    <source>
        <strain evidence="4 5">NRRL 3414</strain>
    </source>
</reference>
<protein>
    <submittedName>
        <fullName evidence="4">Shikimate dehydrogenase</fullName>
    </submittedName>
</protein>
<dbReference type="InterPro" id="IPR046346">
    <property type="entry name" value="Aminoacid_DH-like_N_sf"/>
</dbReference>
<evidence type="ECO:0000256" key="1">
    <source>
        <dbReference type="ARBA" id="ARBA00004871"/>
    </source>
</evidence>
<dbReference type="PANTHER" id="PTHR21089">
    <property type="entry name" value="SHIKIMATE DEHYDROGENASE"/>
    <property type="match status" value="1"/>
</dbReference>
<evidence type="ECO:0000313" key="5">
    <source>
        <dbReference type="Proteomes" id="UP000037432"/>
    </source>
</evidence>
<dbReference type="Pfam" id="PF08501">
    <property type="entry name" value="Shikimate_dh_N"/>
    <property type="match status" value="1"/>
</dbReference>
<dbReference type="GO" id="GO:0009073">
    <property type="term" value="P:aromatic amino acid family biosynthetic process"/>
    <property type="evidence" value="ECO:0007669"/>
    <property type="project" value="UniProtKB-KW"/>
</dbReference>
<dbReference type="AlphaFoldDB" id="A0A0J7YWF2"/>
<dbReference type="InterPro" id="IPR036291">
    <property type="entry name" value="NAD(P)-bd_dom_sf"/>
</dbReference>
<feature type="domain" description="Shikimate dehydrogenase substrate binding N-terminal" evidence="3">
    <location>
        <begin position="13"/>
        <end position="95"/>
    </location>
</feature>
<evidence type="ECO:0000259" key="3">
    <source>
        <dbReference type="Pfam" id="PF08501"/>
    </source>
</evidence>
<proteinExistence type="predicted"/>
<dbReference type="EMBL" id="LFNT01000090">
    <property type="protein sequence ID" value="KMS67849.1"/>
    <property type="molecule type" value="Genomic_DNA"/>
</dbReference>
<gene>
    <name evidence="4" type="ORF">ACM01_41260</name>
</gene>
<evidence type="ECO:0000256" key="2">
    <source>
        <dbReference type="ARBA" id="ARBA00023141"/>
    </source>
</evidence>